<name>A0A9D3UXF6_9ROSI</name>
<keyword evidence="3" id="KW-1185">Reference proteome</keyword>
<evidence type="ECO:0000256" key="1">
    <source>
        <dbReference type="SAM" id="SignalP"/>
    </source>
</evidence>
<keyword evidence="1" id="KW-0732">Signal</keyword>
<dbReference type="AlphaFoldDB" id="A0A9D3UXF6"/>
<protein>
    <submittedName>
        <fullName evidence="2">Uncharacterized protein</fullName>
    </submittedName>
</protein>
<gene>
    <name evidence="2" type="ORF">J1N35_029218</name>
</gene>
<feature type="chain" id="PRO_5038759131" evidence="1">
    <location>
        <begin position="20"/>
        <end position="50"/>
    </location>
</feature>
<organism evidence="2 3">
    <name type="scientific">Gossypium stocksii</name>
    <dbReference type="NCBI Taxonomy" id="47602"/>
    <lineage>
        <taxon>Eukaryota</taxon>
        <taxon>Viridiplantae</taxon>
        <taxon>Streptophyta</taxon>
        <taxon>Embryophyta</taxon>
        <taxon>Tracheophyta</taxon>
        <taxon>Spermatophyta</taxon>
        <taxon>Magnoliopsida</taxon>
        <taxon>eudicotyledons</taxon>
        <taxon>Gunneridae</taxon>
        <taxon>Pentapetalae</taxon>
        <taxon>rosids</taxon>
        <taxon>malvids</taxon>
        <taxon>Malvales</taxon>
        <taxon>Malvaceae</taxon>
        <taxon>Malvoideae</taxon>
        <taxon>Gossypium</taxon>
    </lineage>
</organism>
<accession>A0A9D3UXF6</accession>
<sequence>MTNAWCGFLQVVFSISTAASDLNSSDIDSFVAFISITMAPTSTPKHAWRK</sequence>
<feature type="signal peptide" evidence="1">
    <location>
        <begin position="1"/>
        <end position="19"/>
    </location>
</feature>
<feature type="non-terminal residue" evidence="2">
    <location>
        <position position="50"/>
    </location>
</feature>
<reference evidence="2 3" key="1">
    <citation type="journal article" date="2021" name="Plant Biotechnol. J.">
        <title>Multi-omics assisted identification of the key and species-specific regulatory components of drought-tolerant mechanisms in Gossypium stocksii.</title>
        <authorList>
            <person name="Yu D."/>
            <person name="Ke L."/>
            <person name="Zhang D."/>
            <person name="Wu Y."/>
            <person name="Sun Y."/>
            <person name="Mei J."/>
            <person name="Sun J."/>
            <person name="Sun Y."/>
        </authorList>
    </citation>
    <scope>NUCLEOTIDE SEQUENCE [LARGE SCALE GENOMIC DNA]</scope>
    <source>
        <strain evidence="3">cv. E1</strain>
        <tissue evidence="2">Leaf</tissue>
    </source>
</reference>
<dbReference type="EMBL" id="JAIQCV010000009">
    <property type="protein sequence ID" value="KAH1064231.1"/>
    <property type="molecule type" value="Genomic_DNA"/>
</dbReference>
<evidence type="ECO:0000313" key="3">
    <source>
        <dbReference type="Proteomes" id="UP000828251"/>
    </source>
</evidence>
<proteinExistence type="predicted"/>
<comment type="caution">
    <text evidence="2">The sequence shown here is derived from an EMBL/GenBank/DDBJ whole genome shotgun (WGS) entry which is preliminary data.</text>
</comment>
<dbReference type="Proteomes" id="UP000828251">
    <property type="component" value="Unassembled WGS sequence"/>
</dbReference>
<evidence type="ECO:0000313" key="2">
    <source>
        <dbReference type="EMBL" id="KAH1064231.1"/>
    </source>
</evidence>